<organism evidence="2 3">
    <name type="scientific">Slackia heliotrinireducens (strain ATCC 29202 / DSM 20476 / NCTC 11029 / RHS 1)</name>
    <name type="common">Peptococcus heliotrinreducens</name>
    <dbReference type="NCBI Taxonomy" id="471855"/>
    <lineage>
        <taxon>Bacteria</taxon>
        <taxon>Bacillati</taxon>
        <taxon>Actinomycetota</taxon>
        <taxon>Coriobacteriia</taxon>
        <taxon>Eggerthellales</taxon>
        <taxon>Eggerthellaceae</taxon>
        <taxon>Slackia</taxon>
    </lineage>
</organism>
<dbReference type="EMBL" id="CP001684">
    <property type="protein sequence ID" value="ACV21390.1"/>
    <property type="molecule type" value="Genomic_DNA"/>
</dbReference>
<dbReference type="InterPro" id="IPR048020">
    <property type="entry name" value="Transpos_IS3"/>
</dbReference>
<dbReference type="STRING" id="471855.Shel_03230"/>
<dbReference type="InterPro" id="IPR001584">
    <property type="entry name" value="Integrase_cat-core"/>
</dbReference>
<dbReference type="Proteomes" id="UP000002026">
    <property type="component" value="Chromosome"/>
</dbReference>
<dbReference type="PROSITE" id="PS50994">
    <property type="entry name" value="INTEGRASE"/>
    <property type="match status" value="1"/>
</dbReference>
<keyword evidence="3" id="KW-1185">Reference proteome</keyword>
<dbReference type="InterPro" id="IPR036397">
    <property type="entry name" value="RNaseH_sf"/>
</dbReference>
<dbReference type="PANTHER" id="PTHR46889">
    <property type="entry name" value="TRANSPOSASE INSF FOR INSERTION SEQUENCE IS3B-RELATED"/>
    <property type="match status" value="1"/>
</dbReference>
<dbReference type="InterPro" id="IPR012337">
    <property type="entry name" value="RNaseH-like_sf"/>
</dbReference>
<accession>C7N284</accession>
<name>C7N284_SLAHD</name>
<dbReference type="KEGG" id="shi:Shel_03230"/>
<dbReference type="Pfam" id="PF00665">
    <property type="entry name" value="rve"/>
    <property type="match status" value="1"/>
</dbReference>
<dbReference type="SUPFAM" id="SSF53098">
    <property type="entry name" value="Ribonuclease H-like"/>
    <property type="match status" value="1"/>
</dbReference>
<evidence type="ECO:0000313" key="3">
    <source>
        <dbReference type="Proteomes" id="UP000002026"/>
    </source>
</evidence>
<evidence type="ECO:0000313" key="2">
    <source>
        <dbReference type="EMBL" id="ACV21390.1"/>
    </source>
</evidence>
<dbReference type="Pfam" id="PF13333">
    <property type="entry name" value="rve_2"/>
    <property type="match status" value="1"/>
</dbReference>
<sequence>MRRIMREEGLTPVWAGGKRAPWSSYAGEPTPAPPNLAARNFRSALPNFLWVTDITEFRIPAGKCYLSAVRDCFDSSILAWRVGPHPTADLANASLADACALLAPGEAPVVHSDRGGHYRWPGWIAICEEFGLVRSMSAKGCSPDNAAMEGFFGLLKREFFHGRDWRGWSLVEFMDALDWWIVGYNEERQCSTLGHMTPAEFRRTLGRAA</sequence>
<dbReference type="GO" id="GO:0015074">
    <property type="term" value="P:DNA integration"/>
    <property type="evidence" value="ECO:0007669"/>
    <property type="project" value="InterPro"/>
</dbReference>
<dbReference type="InterPro" id="IPR050900">
    <property type="entry name" value="Transposase_IS3/IS150/IS904"/>
</dbReference>
<dbReference type="eggNOG" id="COG2801">
    <property type="taxonomic scope" value="Bacteria"/>
</dbReference>
<feature type="domain" description="Integrase catalytic" evidence="1">
    <location>
        <begin position="42"/>
        <end position="206"/>
    </location>
</feature>
<dbReference type="GO" id="GO:0003676">
    <property type="term" value="F:nucleic acid binding"/>
    <property type="evidence" value="ECO:0007669"/>
    <property type="project" value="InterPro"/>
</dbReference>
<proteinExistence type="predicted"/>
<dbReference type="PANTHER" id="PTHR46889:SF4">
    <property type="entry name" value="TRANSPOSASE INSO FOR INSERTION SEQUENCE ELEMENT IS911B-RELATED"/>
    <property type="match status" value="1"/>
</dbReference>
<reference evidence="2 3" key="1">
    <citation type="journal article" date="2009" name="Stand. Genomic Sci.">
        <title>Complete genome sequence of Slackia heliotrinireducens type strain (RHS 1).</title>
        <authorList>
            <person name="Pukall R."/>
            <person name="Lapidus A."/>
            <person name="Nolan M."/>
            <person name="Copeland A."/>
            <person name="Glavina Del Rio T."/>
            <person name="Lucas S."/>
            <person name="Chen F."/>
            <person name="Tice H."/>
            <person name="Cheng J.F."/>
            <person name="Chertkov O."/>
            <person name="Bruce D."/>
            <person name="Goodwin L."/>
            <person name="Kuske C."/>
            <person name="Brettin T."/>
            <person name="Detter J.C."/>
            <person name="Han C."/>
            <person name="Pitluck S."/>
            <person name="Pati A."/>
            <person name="Mavrommatis K."/>
            <person name="Ivanova N."/>
            <person name="Ovchinnikova G."/>
            <person name="Chen A."/>
            <person name="Palaniappan K."/>
            <person name="Schneider S."/>
            <person name="Rohde M."/>
            <person name="Chain P."/>
            <person name="D'haeseleer P."/>
            <person name="Goker M."/>
            <person name="Bristow J."/>
            <person name="Eisen J.A."/>
            <person name="Markowitz V."/>
            <person name="Kyrpides N.C."/>
            <person name="Klenk H.P."/>
            <person name="Hugenholtz P."/>
        </authorList>
    </citation>
    <scope>NUCLEOTIDE SEQUENCE [LARGE SCALE GENOMIC DNA]</scope>
    <source>
        <strain evidence="3">ATCC 29202 / DSM 20476 / NCTC 11029 / RHS 1</strain>
    </source>
</reference>
<evidence type="ECO:0000259" key="1">
    <source>
        <dbReference type="PROSITE" id="PS50994"/>
    </source>
</evidence>
<dbReference type="Gene3D" id="3.30.420.10">
    <property type="entry name" value="Ribonuclease H-like superfamily/Ribonuclease H"/>
    <property type="match status" value="1"/>
</dbReference>
<gene>
    <name evidence="2" type="ordered locus">Shel_03230</name>
</gene>
<dbReference type="NCBIfam" id="NF033516">
    <property type="entry name" value="transpos_IS3"/>
    <property type="match status" value="1"/>
</dbReference>
<protein>
    <submittedName>
        <fullName evidence="2">Transposase</fullName>
    </submittedName>
</protein>
<dbReference type="AlphaFoldDB" id="C7N284"/>
<dbReference type="HOGENOM" id="CLU_027402_4_3_11"/>